<dbReference type="HAMAP" id="MF_00214">
    <property type="entry name" value="AroD"/>
    <property type="match status" value="1"/>
</dbReference>
<dbReference type="RefSeq" id="WP_057910809.1">
    <property type="nucleotide sequence ID" value="NZ_AZGK01000017.1"/>
</dbReference>
<dbReference type="GO" id="GO:0009073">
    <property type="term" value="P:aromatic amino acid family biosynthetic process"/>
    <property type="evidence" value="ECO:0007669"/>
    <property type="project" value="UniProtKB-KW"/>
</dbReference>
<comment type="caution">
    <text evidence="6">The sequence shown here is derived from an EMBL/GenBank/DDBJ whole genome shotgun (WGS) entry which is preliminary data.</text>
</comment>
<evidence type="ECO:0000313" key="6">
    <source>
        <dbReference type="EMBL" id="KRM45431.1"/>
    </source>
</evidence>
<dbReference type="PATRIC" id="fig|1423784.4.peg.862"/>
<feature type="binding site" evidence="5">
    <location>
        <position position="232"/>
    </location>
    <ligand>
        <name>3-dehydroquinate</name>
        <dbReference type="ChEBI" id="CHEBI:32364"/>
    </ligand>
</feature>
<dbReference type="Gene3D" id="3.20.20.70">
    <property type="entry name" value="Aldolase class I"/>
    <property type="match status" value="1"/>
</dbReference>
<dbReference type="InterPro" id="IPR050146">
    <property type="entry name" value="Type-I_3-dehydroquinase"/>
</dbReference>
<dbReference type="AlphaFoldDB" id="A0A0R1YSK3"/>
<dbReference type="EC" id="4.2.1.10" evidence="5"/>
<dbReference type="SUPFAM" id="SSF51569">
    <property type="entry name" value="Aldolase"/>
    <property type="match status" value="1"/>
</dbReference>
<dbReference type="GO" id="GO:0008652">
    <property type="term" value="P:amino acid biosynthetic process"/>
    <property type="evidence" value="ECO:0007669"/>
    <property type="project" value="UniProtKB-KW"/>
</dbReference>
<feature type="binding site" evidence="5">
    <location>
        <position position="213"/>
    </location>
    <ligand>
        <name>3-dehydroquinate</name>
        <dbReference type="ChEBI" id="CHEBI:32364"/>
    </ligand>
</feature>
<protein>
    <recommendedName>
        <fullName evidence="5">3-dehydroquinate dehydratase</fullName>
        <shortName evidence="5">3-dehydroquinase</shortName>
        <ecNumber evidence="5">4.2.1.10</ecNumber>
    </recommendedName>
    <alternativeName>
        <fullName evidence="5">Type I DHQase</fullName>
    </alternativeName>
    <alternativeName>
        <fullName evidence="5">Type I dehydroquinase</fullName>
        <shortName evidence="5">DHQ1</shortName>
    </alternativeName>
</protein>
<feature type="active site" description="Schiff-base intermediate with substrate" evidence="5">
    <location>
        <position position="171"/>
    </location>
</feature>
<comment type="function">
    <text evidence="5">Involved in the third step of the chorismate pathway, which leads to the biosynthesis of aromatic amino acids. Catalyzes the cis-dehydration of 3-dehydroquinate (DHQ) and introduces the first double bond of the aromatic ring to yield 3-dehydroshikimate.</text>
</comment>
<dbReference type="GeneID" id="69802547"/>
<dbReference type="PANTHER" id="PTHR43699">
    <property type="entry name" value="3-DEHYDROQUINATE DEHYDRATASE"/>
    <property type="match status" value="1"/>
</dbReference>
<name>A0A0R1YSK3_9LACO</name>
<dbReference type="Proteomes" id="UP000051957">
    <property type="component" value="Unassembled WGS sequence"/>
</dbReference>
<dbReference type="CDD" id="cd00502">
    <property type="entry name" value="DHQase_I"/>
    <property type="match status" value="1"/>
</dbReference>
<comment type="similarity">
    <text evidence="5">Belongs to the type-I 3-dehydroquinase family.</text>
</comment>
<accession>A0A0R1YSK3</accession>
<keyword evidence="5" id="KW-0028">Amino-acid biosynthesis</keyword>
<feature type="binding site" evidence="5">
    <location>
        <position position="236"/>
    </location>
    <ligand>
        <name>3-dehydroquinate</name>
        <dbReference type="ChEBI" id="CHEBI:32364"/>
    </ligand>
</feature>
<comment type="catalytic activity">
    <reaction evidence="1 5">
        <text>3-dehydroquinate = 3-dehydroshikimate + H2O</text>
        <dbReference type="Rhea" id="RHEA:21096"/>
        <dbReference type="ChEBI" id="CHEBI:15377"/>
        <dbReference type="ChEBI" id="CHEBI:16630"/>
        <dbReference type="ChEBI" id="CHEBI:32364"/>
        <dbReference type="EC" id="4.2.1.10"/>
    </reaction>
</comment>
<dbReference type="InterPro" id="IPR013785">
    <property type="entry name" value="Aldolase_TIM"/>
</dbReference>
<proteinExistence type="inferred from homology"/>
<dbReference type="UniPathway" id="UPA00053">
    <property type="reaction ID" value="UER00086"/>
</dbReference>
<feature type="binding site" evidence="5">
    <location>
        <position position="83"/>
    </location>
    <ligand>
        <name>3-dehydroquinate</name>
        <dbReference type="ChEBI" id="CHEBI:32364"/>
    </ligand>
</feature>
<dbReference type="GO" id="GO:0003855">
    <property type="term" value="F:3-dehydroquinate dehydratase activity"/>
    <property type="evidence" value="ECO:0007669"/>
    <property type="project" value="UniProtKB-UniRule"/>
</dbReference>
<feature type="active site" description="Proton donor/acceptor" evidence="5">
    <location>
        <position position="144"/>
    </location>
</feature>
<comment type="caution">
    <text evidence="5">Lacks conserved residue(s) required for the propagation of feature annotation.</text>
</comment>
<keyword evidence="2 5" id="KW-0057">Aromatic amino acid biosynthesis</keyword>
<comment type="subunit">
    <text evidence="5">Homodimer.</text>
</comment>
<dbReference type="InterPro" id="IPR001381">
    <property type="entry name" value="DHquinase_I"/>
</dbReference>
<feature type="binding site" evidence="5">
    <location>
        <begin position="47"/>
        <end position="49"/>
    </location>
    <ligand>
        <name>3-dehydroquinate</name>
        <dbReference type="ChEBI" id="CHEBI:32364"/>
    </ligand>
</feature>
<dbReference type="FunFam" id="3.20.20.70:FF:000047">
    <property type="entry name" value="3-dehydroquinate dehydratase"/>
    <property type="match status" value="1"/>
</dbReference>
<dbReference type="GO" id="GO:0009423">
    <property type="term" value="P:chorismate biosynthetic process"/>
    <property type="evidence" value="ECO:0007669"/>
    <property type="project" value="UniProtKB-UniRule"/>
</dbReference>
<dbReference type="EMBL" id="AZGK01000017">
    <property type="protein sequence ID" value="KRM45431.1"/>
    <property type="molecule type" value="Genomic_DNA"/>
</dbReference>
<evidence type="ECO:0000256" key="3">
    <source>
        <dbReference type="ARBA" id="ARBA00023239"/>
    </source>
</evidence>
<comment type="pathway">
    <text evidence="5">Metabolic intermediate biosynthesis; chorismate biosynthesis; chorismate from D-erythrose 4-phosphate and phosphoenolpyruvate: step 3/7.</text>
</comment>
<evidence type="ECO:0000256" key="5">
    <source>
        <dbReference type="HAMAP-Rule" id="MF_00214"/>
    </source>
</evidence>
<evidence type="ECO:0000256" key="4">
    <source>
        <dbReference type="ARBA" id="ARBA00023270"/>
    </source>
</evidence>
<evidence type="ECO:0000256" key="2">
    <source>
        <dbReference type="ARBA" id="ARBA00023141"/>
    </source>
</evidence>
<dbReference type="Pfam" id="PF01487">
    <property type="entry name" value="DHquinase_I"/>
    <property type="match status" value="1"/>
</dbReference>
<dbReference type="PANTHER" id="PTHR43699:SF1">
    <property type="entry name" value="3-DEHYDROQUINATE DEHYDRATASE"/>
    <property type="match status" value="1"/>
</dbReference>
<keyword evidence="4 5" id="KW-0704">Schiff base</keyword>
<reference evidence="6 7" key="1">
    <citation type="journal article" date="2015" name="Genome Announc.">
        <title>Expanding the biotechnology potential of lactobacilli through comparative genomics of 213 strains and associated genera.</title>
        <authorList>
            <person name="Sun Z."/>
            <person name="Harris H.M."/>
            <person name="McCann A."/>
            <person name="Guo C."/>
            <person name="Argimon S."/>
            <person name="Zhang W."/>
            <person name="Yang X."/>
            <person name="Jeffery I.B."/>
            <person name="Cooney J.C."/>
            <person name="Kagawa T.F."/>
            <person name="Liu W."/>
            <person name="Song Y."/>
            <person name="Salvetti E."/>
            <person name="Wrobel A."/>
            <person name="Rasinkangas P."/>
            <person name="Parkhill J."/>
            <person name="Rea M.C."/>
            <person name="O'Sullivan O."/>
            <person name="Ritari J."/>
            <person name="Douillard F.P."/>
            <person name="Paul Ross R."/>
            <person name="Yang R."/>
            <person name="Briner A.E."/>
            <person name="Felis G.E."/>
            <person name="de Vos W.M."/>
            <person name="Barrangou R."/>
            <person name="Klaenhammer T.R."/>
            <person name="Caufield P.W."/>
            <person name="Cui Y."/>
            <person name="Zhang H."/>
            <person name="O'Toole P.W."/>
        </authorList>
    </citation>
    <scope>NUCLEOTIDE SEQUENCE [LARGE SCALE GENOMIC DNA]</scope>
    <source>
        <strain evidence="6 7">DSM 5707</strain>
    </source>
</reference>
<dbReference type="GO" id="GO:0046279">
    <property type="term" value="P:3,4-dihydroxybenzoate biosynthetic process"/>
    <property type="evidence" value="ECO:0007669"/>
    <property type="project" value="TreeGrafter"/>
</dbReference>
<gene>
    <name evidence="5" type="primary">aroD</name>
    <name evidence="6" type="ORF">FC51_GL000859</name>
</gene>
<sequence>MSGKVTVNQTTFEPGSTKVAVPIMGQTPQEVLSQAKNAIRQHPDVIEWRIDYFYDAFDQEIFQSTANSLREILGGTVLLTTFRTTGEGGKGQVPDSEYIKLYHWILLNHLTDMIDIELHFAEETIAELAYLAHAHQIKVILSVHEFVGTPPELEIINVLEQMENQGADIAKIATMPKKFKDVLTLMRATATESAKLTIPIVAISMGPLGKLSRIAGPLFGSVMSFATVGEASAPGQLAIEDLRQQMTLINK</sequence>
<dbReference type="NCBIfam" id="TIGR01093">
    <property type="entry name" value="aroD"/>
    <property type="match status" value="1"/>
</dbReference>
<evidence type="ECO:0000256" key="1">
    <source>
        <dbReference type="ARBA" id="ARBA00001864"/>
    </source>
</evidence>
<evidence type="ECO:0000313" key="7">
    <source>
        <dbReference type="Proteomes" id="UP000051957"/>
    </source>
</evidence>
<organism evidence="6 7">
    <name type="scientific">Lentilactobacillus parabuchneri DSM 5707 = NBRC 107865</name>
    <dbReference type="NCBI Taxonomy" id="1423784"/>
    <lineage>
        <taxon>Bacteria</taxon>
        <taxon>Bacillati</taxon>
        <taxon>Bacillota</taxon>
        <taxon>Bacilli</taxon>
        <taxon>Lactobacillales</taxon>
        <taxon>Lactobacillaceae</taxon>
        <taxon>Lentilactobacillus</taxon>
    </lineage>
</organism>
<keyword evidence="3 5" id="KW-0456">Lyase</keyword>